<keyword evidence="1" id="KW-1133">Transmembrane helix</keyword>
<accession>A0ABV1GC41</accession>
<evidence type="ECO:0000313" key="3">
    <source>
        <dbReference type="Proteomes" id="UP001477672"/>
    </source>
</evidence>
<dbReference type="EMBL" id="JBBMFA010000051">
    <property type="protein sequence ID" value="MEQ2519360.1"/>
    <property type="molecule type" value="Genomic_DNA"/>
</dbReference>
<feature type="transmembrane region" description="Helical" evidence="1">
    <location>
        <begin position="152"/>
        <end position="175"/>
    </location>
</feature>
<keyword evidence="3" id="KW-1185">Reference proteome</keyword>
<dbReference type="Proteomes" id="UP001477672">
    <property type="component" value="Unassembled WGS sequence"/>
</dbReference>
<name>A0ABV1GC41_9FIRM</name>
<gene>
    <name evidence="2" type="ORF">WMO24_02745</name>
</gene>
<comment type="caution">
    <text evidence="2">The sequence shown here is derived from an EMBL/GenBank/DDBJ whole genome shotgun (WGS) entry which is preliminary data.</text>
</comment>
<keyword evidence="1" id="KW-0812">Transmembrane</keyword>
<proteinExistence type="predicted"/>
<sequence>MGLFRFNFNKEGPGVPKDAPRKKGAARFFEIFTRDASQIWLAGILLLLCSVPMIAAVTFGVLFWQYLGMLAIAVVVFVASTALVGPALACMHTLLIKQLCDEPCFFWHEYKKAWKSCWKQAFAVSALFGTICAMECAAAVIHLMTAQQISPILLGMVMLGLYIAVTSWLYALLQLTQMNMNLVPMLKNSLLLTMGFLKRSLPAGAITLASGVVLIGFVPLPITFLLCLLGVPAFLALIVDMWAWPVMEQVFHISDLRAERREKERAEEAAAL</sequence>
<evidence type="ECO:0008006" key="4">
    <source>
        <dbReference type="Google" id="ProtNLM"/>
    </source>
</evidence>
<organism evidence="2 3">
    <name type="scientific">Ruthenibacterium intestinale</name>
    <dbReference type="NCBI Taxonomy" id="3133163"/>
    <lineage>
        <taxon>Bacteria</taxon>
        <taxon>Bacillati</taxon>
        <taxon>Bacillota</taxon>
        <taxon>Clostridia</taxon>
        <taxon>Eubacteriales</taxon>
        <taxon>Oscillospiraceae</taxon>
        <taxon>Ruthenibacterium</taxon>
    </lineage>
</organism>
<dbReference type="RefSeq" id="WP_349214769.1">
    <property type="nucleotide sequence ID" value="NZ_JBBMFA010000051.1"/>
</dbReference>
<feature type="transmembrane region" description="Helical" evidence="1">
    <location>
        <begin position="70"/>
        <end position="89"/>
    </location>
</feature>
<feature type="transmembrane region" description="Helical" evidence="1">
    <location>
        <begin position="39"/>
        <end position="64"/>
    </location>
</feature>
<feature type="transmembrane region" description="Helical" evidence="1">
    <location>
        <begin position="196"/>
        <end position="217"/>
    </location>
</feature>
<protein>
    <recommendedName>
        <fullName evidence="4">DUF624 domain-containing protein</fullName>
    </recommendedName>
</protein>
<feature type="transmembrane region" description="Helical" evidence="1">
    <location>
        <begin position="121"/>
        <end position="146"/>
    </location>
</feature>
<evidence type="ECO:0000256" key="1">
    <source>
        <dbReference type="SAM" id="Phobius"/>
    </source>
</evidence>
<keyword evidence="1" id="KW-0472">Membrane</keyword>
<evidence type="ECO:0000313" key="2">
    <source>
        <dbReference type="EMBL" id="MEQ2519360.1"/>
    </source>
</evidence>
<feature type="transmembrane region" description="Helical" evidence="1">
    <location>
        <begin position="223"/>
        <end position="244"/>
    </location>
</feature>
<reference evidence="2 3" key="1">
    <citation type="submission" date="2024-03" db="EMBL/GenBank/DDBJ databases">
        <title>Human intestinal bacterial collection.</title>
        <authorList>
            <person name="Pauvert C."/>
            <person name="Hitch T.C.A."/>
            <person name="Clavel T."/>
        </authorList>
    </citation>
    <scope>NUCLEOTIDE SEQUENCE [LARGE SCALE GENOMIC DNA]</scope>
    <source>
        <strain evidence="2 3">CLA-JM-H11</strain>
    </source>
</reference>